<feature type="transmembrane region" description="Helical" evidence="7">
    <location>
        <begin position="307"/>
        <end position="326"/>
    </location>
</feature>
<feature type="transmembrane region" description="Helical" evidence="7">
    <location>
        <begin position="208"/>
        <end position="230"/>
    </location>
</feature>
<evidence type="ECO:0000256" key="6">
    <source>
        <dbReference type="ARBA" id="ARBA00023136"/>
    </source>
</evidence>
<dbReference type="GO" id="GO:0022857">
    <property type="term" value="F:transmembrane transporter activity"/>
    <property type="evidence" value="ECO:0007669"/>
    <property type="project" value="InterPro"/>
</dbReference>
<dbReference type="Gene3D" id="1.20.1250.20">
    <property type="entry name" value="MFS general substrate transporter like domains"/>
    <property type="match status" value="2"/>
</dbReference>
<evidence type="ECO:0000256" key="7">
    <source>
        <dbReference type="SAM" id="Phobius"/>
    </source>
</evidence>
<evidence type="ECO:0000256" key="1">
    <source>
        <dbReference type="ARBA" id="ARBA00004651"/>
    </source>
</evidence>
<keyword evidence="5 7" id="KW-1133">Transmembrane helix</keyword>
<feature type="transmembrane region" description="Helical" evidence="7">
    <location>
        <begin position="333"/>
        <end position="353"/>
    </location>
</feature>
<dbReference type="GO" id="GO:0005886">
    <property type="term" value="C:plasma membrane"/>
    <property type="evidence" value="ECO:0007669"/>
    <property type="project" value="UniProtKB-SubCell"/>
</dbReference>
<comment type="similarity">
    <text evidence="2">Belongs to the major facilitator superfamily.</text>
</comment>
<feature type="transmembrane region" description="Helical" evidence="7">
    <location>
        <begin position="76"/>
        <end position="97"/>
    </location>
</feature>
<name>A0AA97APG3_9CYAN</name>
<dbReference type="InterPro" id="IPR020846">
    <property type="entry name" value="MFS_dom"/>
</dbReference>
<feature type="transmembrane region" description="Helical" evidence="7">
    <location>
        <begin position="12"/>
        <end position="36"/>
    </location>
</feature>
<sequence>MKPIKRHSAPTWIGVALAFYAFIAIAVAESGLGVLLPSILATYNLTTATVTALFFSQISGYVVAALTSSLLSHRIGLARMILLAAVSITSALCIYAATPYWTVMVITGTLLGLGIGLVDAGINTYMAHNQRSANLMGLLHAFYGIGALSGPAIATTLLTMGVSWRSVYWVFAGIVGLLVIGMLWVVSQAHPIMHSSAPISDQSAVTNLRLALQEPIVLVAGLLLLVYVGTEVSLGNWAYTVQTMSRNTPVAVAGYSITAYWFGLTLGRLSMGQLMKQMGAIRLINSSLTLLTVGLLIWWLFPNQLWSLPLIGFSLAAIFPTTIWLMPRRVPSAFVPAAIGFLTSVGSIGAVSIPTTVGWLANQISLEVIPMFMVPLAVVMLILHRWLVNHAPLREV</sequence>
<evidence type="ECO:0000256" key="5">
    <source>
        <dbReference type="ARBA" id="ARBA00022989"/>
    </source>
</evidence>
<feature type="transmembrane region" description="Helical" evidence="7">
    <location>
        <begin position="42"/>
        <end position="64"/>
    </location>
</feature>
<feature type="transmembrane region" description="Helical" evidence="7">
    <location>
        <begin position="368"/>
        <end position="388"/>
    </location>
</feature>
<evidence type="ECO:0000256" key="3">
    <source>
        <dbReference type="ARBA" id="ARBA00022448"/>
    </source>
</evidence>
<comment type="subcellular location">
    <subcellularLocation>
        <location evidence="1">Cell membrane</location>
        <topology evidence="1">Multi-pass membrane protein</topology>
    </subcellularLocation>
</comment>
<feature type="transmembrane region" description="Helical" evidence="7">
    <location>
        <begin position="166"/>
        <end position="187"/>
    </location>
</feature>
<dbReference type="PROSITE" id="PS50850">
    <property type="entry name" value="MFS"/>
    <property type="match status" value="1"/>
</dbReference>
<feature type="domain" description="Major facilitator superfamily (MFS) profile" evidence="8">
    <location>
        <begin position="14"/>
        <end position="392"/>
    </location>
</feature>
<keyword evidence="3" id="KW-0813">Transport</keyword>
<feature type="transmembrane region" description="Helical" evidence="7">
    <location>
        <begin position="250"/>
        <end position="271"/>
    </location>
</feature>
<dbReference type="EMBL" id="CP053587">
    <property type="protein sequence ID" value="WNZ27842.1"/>
    <property type="molecule type" value="Genomic_DNA"/>
</dbReference>
<dbReference type="RefSeq" id="WP_316436344.1">
    <property type="nucleotide sequence ID" value="NZ_CP053587.1"/>
</dbReference>
<feature type="transmembrane region" description="Helical" evidence="7">
    <location>
        <begin position="283"/>
        <end position="301"/>
    </location>
</feature>
<dbReference type="SUPFAM" id="SSF103473">
    <property type="entry name" value="MFS general substrate transporter"/>
    <property type="match status" value="1"/>
</dbReference>
<dbReference type="PANTHER" id="PTHR23514">
    <property type="entry name" value="BYPASS OF STOP CODON PROTEIN 6"/>
    <property type="match status" value="1"/>
</dbReference>
<dbReference type="InterPro" id="IPR051788">
    <property type="entry name" value="MFS_Transporter"/>
</dbReference>
<feature type="transmembrane region" description="Helical" evidence="7">
    <location>
        <begin position="103"/>
        <end position="126"/>
    </location>
</feature>
<evidence type="ECO:0000313" key="9">
    <source>
        <dbReference type="EMBL" id="WNZ27842.1"/>
    </source>
</evidence>
<protein>
    <submittedName>
        <fullName evidence="9">MFS transporter</fullName>
    </submittedName>
</protein>
<gene>
    <name evidence="9" type="ORF">HJG54_34000</name>
</gene>
<dbReference type="Pfam" id="PF07690">
    <property type="entry name" value="MFS_1"/>
    <property type="match status" value="1"/>
</dbReference>
<keyword evidence="6 7" id="KW-0472">Membrane</keyword>
<dbReference type="InterPro" id="IPR011701">
    <property type="entry name" value="MFS"/>
</dbReference>
<evidence type="ECO:0000256" key="4">
    <source>
        <dbReference type="ARBA" id="ARBA00022692"/>
    </source>
</evidence>
<evidence type="ECO:0000256" key="2">
    <source>
        <dbReference type="ARBA" id="ARBA00008335"/>
    </source>
</evidence>
<feature type="transmembrane region" description="Helical" evidence="7">
    <location>
        <begin position="138"/>
        <end position="160"/>
    </location>
</feature>
<organism evidence="9">
    <name type="scientific">Leptolyngbya sp. NK1-12</name>
    <dbReference type="NCBI Taxonomy" id="2547451"/>
    <lineage>
        <taxon>Bacteria</taxon>
        <taxon>Bacillati</taxon>
        <taxon>Cyanobacteriota</taxon>
        <taxon>Cyanophyceae</taxon>
        <taxon>Leptolyngbyales</taxon>
        <taxon>Leptolyngbyaceae</taxon>
        <taxon>Leptolyngbya group</taxon>
        <taxon>Leptolyngbya</taxon>
    </lineage>
</organism>
<reference evidence="9" key="1">
    <citation type="submission" date="2020-05" db="EMBL/GenBank/DDBJ databases">
        <authorList>
            <person name="Zhu T."/>
            <person name="Keshari N."/>
            <person name="Lu X."/>
        </authorList>
    </citation>
    <scope>NUCLEOTIDE SEQUENCE</scope>
    <source>
        <strain evidence="9">NK1-12</strain>
    </source>
</reference>
<accession>A0AA97APG3</accession>
<keyword evidence="4 7" id="KW-0812">Transmembrane</keyword>
<dbReference type="PANTHER" id="PTHR23514:SF3">
    <property type="entry name" value="BYPASS OF STOP CODON PROTEIN 6"/>
    <property type="match status" value="1"/>
</dbReference>
<evidence type="ECO:0000259" key="8">
    <source>
        <dbReference type="PROSITE" id="PS50850"/>
    </source>
</evidence>
<dbReference type="InterPro" id="IPR036259">
    <property type="entry name" value="MFS_trans_sf"/>
</dbReference>
<proteinExistence type="inferred from homology"/>
<dbReference type="AlphaFoldDB" id="A0AA97APG3"/>